<dbReference type="AlphaFoldDB" id="A0A427XMF5"/>
<evidence type="ECO:0000313" key="2">
    <source>
        <dbReference type="Proteomes" id="UP000279236"/>
    </source>
</evidence>
<organism evidence="1 2">
    <name type="scientific">Apiotrichum porosum</name>
    <dbReference type="NCBI Taxonomy" id="105984"/>
    <lineage>
        <taxon>Eukaryota</taxon>
        <taxon>Fungi</taxon>
        <taxon>Dikarya</taxon>
        <taxon>Basidiomycota</taxon>
        <taxon>Agaricomycotina</taxon>
        <taxon>Tremellomycetes</taxon>
        <taxon>Trichosporonales</taxon>
        <taxon>Trichosporonaceae</taxon>
        <taxon>Apiotrichum</taxon>
    </lineage>
</organism>
<dbReference type="GeneID" id="39594165"/>
<reference evidence="1 2" key="1">
    <citation type="submission" date="2018-11" db="EMBL/GenBank/DDBJ databases">
        <title>Genome sequence of Apiotrichum porosum DSM 27194.</title>
        <authorList>
            <person name="Aliyu H."/>
            <person name="Gorte O."/>
            <person name="Ochsenreither K."/>
        </authorList>
    </citation>
    <scope>NUCLEOTIDE SEQUENCE [LARGE SCALE GENOMIC DNA]</scope>
    <source>
        <strain evidence="1 2">DSM 27194</strain>
    </source>
</reference>
<accession>A0A427XMF5</accession>
<evidence type="ECO:0000313" key="1">
    <source>
        <dbReference type="EMBL" id="RSH79952.1"/>
    </source>
</evidence>
<dbReference type="Proteomes" id="UP000279236">
    <property type="component" value="Unassembled WGS sequence"/>
</dbReference>
<proteinExistence type="predicted"/>
<name>A0A427XMF5_9TREE</name>
<dbReference type="EMBL" id="RSCE01000009">
    <property type="protein sequence ID" value="RSH79952.1"/>
    <property type="molecule type" value="Genomic_DNA"/>
</dbReference>
<gene>
    <name evidence="1" type="ORF">EHS24_009622</name>
</gene>
<sequence>MLANCTTNIPHLTQRCCNLTMGFLGTIPDQCTRTQYIDFYTCVVAFSEANTTYANANLSCKTWGGKKGATSEAASTVRLSKAYMVVAVATLSMAILTAV</sequence>
<protein>
    <submittedName>
        <fullName evidence="1">Uncharacterized protein</fullName>
    </submittedName>
</protein>
<comment type="caution">
    <text evidence="1">The sequence shown here is derived from an EMBL/GenBank/DDBJ whole genome shotgun (WGS) entry which is preliminary data.</text>
</comment>
<dbReference type="RefSeq" id="XP_028475061.1">
    <property type="nucleotide sequence ID" value="XM_028624893.1"/>
</dbReference>
<keyword evidence="2" id="KW-1185">Reference proteome</keyword>